<dbReference type="EMBL" id="JAULSN010000007">
    <property type="protein sequence ID" value="KAK3366651.1"/>
    <property type="molecule type" value="Genomic_DNA"/>
</dbReference>
<sequence length="96" mass="10685">MTVDAILRDVSKSLSGHSQYTRTLITASDSKNSGIEEREIREIAQDILTRLNKWSVGLDLGRVLQSVTLGSRFRLDDTNKMASDGPGIWLEPNPEL</sequence>
<accession>A0AAE0JYD8</accession>
<gene>
    <name evidence="1" type="ORF">B0T24DRAFT_681857</name>
</gene>
<name>A0AAE0JYD8_9PEZI</name>
<protein>
    <submittedName>
        <fullName evidence="1">Uncharacterized protein</fullName>
    </submittedName>
</protein>
<dbReference type="Proteomes" id="UP001287356">
    <property type="component" value="Unassembled WGS sequence"/>
</dbReference>
<evidence type="ECO:0000313" key="2">
    <source>
        <dbReference type="Proteomes" id="UP001287356"/>
    </source>
</evidence>
<dbReference type="AlphaFoldDB" id="A0AAE0JYD8"/>
<evidence type="ECO:0000313" key="1">
    <source>
        <dbReference type="EMBL" id="KAK3366651.1"/>
    </source>
</evidence>
<organism evidence="1 2">
    <name type="scientific">Lasiosphaeria ovina</name>
    <dbReference type="NCBI Taxonomy" id="92902"/>
    <lineage>
        <taxon>Eukaryota</taxon>
        <taxon>Fungi</taxon>
        <taxon>Dikarya</taxon>
        <taxon>Ascomycota</taxon>
        <taxon>Pezizomycotina</taxon>
        <taxon>Sordariomycetes</taxon>
        <taxon>Sordariomycetidae</taxon>
        <taxon>Sordariales</taxon>
        <taxon>Lasiosphaeriaceae</taxon>
        <taxon>Lasiosphaeria</taxon>
    </lineage>
</organism>
<keyword evidence="2" id="KW-1185">Reference proteome</keyword>
<reference evidence="1" key="2">
    <citation type="submission" date="2023-06" db="EMBL/GenBank/DDBJ databases">
        <authorList>
            <consortium name="Lawrence Berkeley National Laboratory"/>
            <person name="Haridas S."/>
            <person name="Hensen N."/>
            <person name="Bonometti L."/>
            <person name="Westerberg I."/>
            <person name="Brannstrom I.O."/>
            <person name="Guillou S."/>
            <person name="Cros-Aarteil S."/>
            <person name="Calhoun S."/>
            <person name="Kuo A."/>
            <person name="Mondo S."/>
            <person name="Pangilinan J."/>
            <person name="Riley R."/>
            <person name="Labutti K."/>
            <person name="Andreopoulos B."/>
            <person name="Lipzen A."/>
            <person name="Chen C."/>
            <person name="Yanf M."/>
            <person name="Daum C."/>
            <person name="Ng V."/>
            <person name="Clum A."/>
            <person name="Steindorff A."/>
            <person name="Ohm R."/>
            <person name="Martin F."/>
            <person name="Silar P."/>
            <person name="Natvig D."/>
            <person name="Lalanne C."/>
            <person name="Gautier V."/>
            <person name="Ament-Velasquez S.L."/>
            <person name="Kruys A."/>
            <person name="Hutchinson M.I."/>
            <person name="Powell A.J."/>
            <person name="Barry K."/>
            <person name="Miller A.N."/>
            <person name="Grigoriev I.V."/>
            <person name="Debuchy R."/>
            <person name="Gladieux P."/>
            <person name="Thoren M.H."/>
            <person name="Johannesson H."/>
        </authorList>
    </citation>
    <scope>NUCLEOTIDE SEQUENCE</scope>
    <source>
        <strain evidence="1">CBS 958.72</strain>
    </source>
</reference>
<reference evidence="1" key="1">
    <citation type="journal article" date="2023" name="Mol. Phylogenet. Evol.">
        <title>Genome-scale phylogeny and comparative genomics of the fungal order Sordariales.</title>
        <authorList>
            <person name="Hensen N."/>
            <person name="Bonometti L."/>
            <person name="Westerberg I."/>
            <person name="Brannstrom I.O."/>
            <person name="Guillou S."/>
            <person name="Cros-Aarteil S."/>
            <person name="Calhoun S."/>
            <person name="Haridas S."/>
            <person name="Kuo A."/>
            <person name="Mondo S."/>
            <person name="Pangilinan J."/>
            <person name="Riley R."/>
            <person name="LaButti K."/>
            <person name="Andreopoulos B."/>
            <person name="Lipzen A."/>
            <person name="Chen C."/>
            <person name="Yan M."/>
            <person name="Daum C."/>
            <person name="Ng V."/>
            <person name="Clum A."/>
            <person name="Steindorff A."/>
            <person name="Ohm R.A."/>
            <person name="Martin F."/>
            <person name="Silar P."/>
            <person name="Natvig D.O."/>
            <person name="Lalanne C."/>
            <person name="Gautier V."/>
            <person name="Ament-Velasquez S.L."/>
            <person name="Kruys A."/>
            <person name="Hutchinson M.I."/>
            <person name="Powell A.J."/>
            <person name="Barry K."/>
            <person name="Miller A.N."/>
            <person name="Grigoriev I.V."/>
            <person name="Debuchy R."/>
            <person name="Gladieux P."/>
            <person name="Hiltunen Thoren M."/>
            <person name="Johannesson H."/>
        </authorList>
    </citation>
    <scope>NUCLEOTIDE SEQUENCE</scope>
    <source>
        <strain evidence="1">CBS 958.72</strain>
    </source>
</reference>
<comment type="caution">
    <text evidence="1">The sequence shown here is derived from an EMBL/GenBank/DDBJ whole genome shotgun (WGS) entry which is preliminary data.</text>
</comment>
<proteinExistence type="predicted"/>